<dbReference type="STRING" id="1192866.LEP1GSC133_2296"/>
<organism evidence="2 3">
    <name type="scientific">Leptospira borgpetersenii serovar Pomona str. 200901868</name>
    <dbReference type="NCBI Taxonomy" id="1192866"/>
    <lineage>
        <taxon>Bacteria</taxon>
        <taxon>Pseudomonadati</taxon>
        <taxon>Spirochaetota</taxon>
        <taxon>Spirochaetia</taxon>
        <taxon>Leptospirales</taxon>
        <taxon>Leptospiraceae</taxon>
        <taxon>Leptospira</taxon>
    </lineage>
</organism>
<reference evidence="2 3" key="1">
    <citation type="submission" date="2013-01" db="EMBL/GenBank/DDBJ databases">
        <authorList>
            <person name="Harkins D.M."/>
            <person name="Durkin A.S."/>
            <person name="Brinkac L.M."/>
            <person name="Haft D.H."/>
            <person name="Selengut J.D."/>
            <person name="Sanka R."/>
            <person name="DePew J."/>
            <person name="Purushe J."/>
            <person name="Picardeau M."/>
            <person name="Werts C."/>
            <person name="Goarant C."/>
            <person name="Vinetz J.M."/>
            <person name="Sutton G.G."/>
            <person name="Nierman W.C."/>
            <person name="Fouts D.E."/>
        </authorList>
    </citation>
    <scope>NUCLEOTIDE SEQUENCE [LARGE SCALE GENOMIC DNA]</scope>
    <source>
        <strain evidence="2 3">200901868</strain>
    </source>
</reference>
<accession>M6W3H2</accession>
<comment type="caution">
    <text evidence="2">The sequence shown here is derived from an EMBL/GenBank/DDBJ whole genome shotgun (WGS) entry which is preliminary data.</text>
</comment>
<protein>
    <recommendedName>
        <fullName evidence="4">PF09926 repeat protein</fullName>
    </recommendedName>
</protein>
<gene>
    <name evidence="2" type="ORF">LEP1GSC133_2296</name>
</gene>
<evidence type="ECO:0000256" key="1">
    <source>
        <dbReference type="SAM" id="MobiDB-lite"/>
    </source>
</evidence>
<feature type="region of interest" description="Disordered" evidence="1">
    <location>
        <begin position="1"/>
        <end position="26"/>
    </location>
</feature>
<evidence type="ECO:0008006" key="4">
    <source>
        <dbReference type="Google" id="ProtNLM"/>
    </source>
</evidence>
<feature type="compositionally biased region" description="Basic and acidic residues" evidence="1">
    <location>
        <begin position="1"/>
        <end position="25"/>
    </location>
</feature>
<name>M6W3H2_LEPBO</name>
<evidence type="ECO:0000313" key="3">
    <source>
        <dbReference type="Proteomes" id="UP000012159"/>
    </source>
</evidence>
<dbReference type="EMBL" id="AKWF02000045">
    <property type="protein sequence ID" value="EMO63650.1"/>
    <property type="molecule type" value="Genomic_DNA"/>
</dbReference>
<proteinExistence type="predicted"/>
<evidence type="ECO:0000313" key="2">
    <source>
        <dbReference type="EMBL" id="EMO63650.1"/>
    </source>
</evidence>
<sequence length="85" mass="9763">MEKPKNKECKSESGKGMEANQRKEGYAIGEAVRNKTTGQKMYVEIAWSPEIRCVYFDAEKGNLVKIRMNPEELERIQGVLPYLPK</sequence>
<dbReference type="AlphaFoldDB" id="M6W3H2"/>
<dbReference type="Proteomes" id="UP000012159">
    <property type="component" value="Unassembled WGS sequence"/>
</dbReference>